<dbReference type="AlphaFoldDB" id="A0A4U2YTF6"/>
<accession>A0A4U2YTF6</accession>
<dbReference type="InterPro" id="IPR014305">
    <property type="entry name" value="RNA_pol_sigma-G_actinobac"/>
</dbReference>
<dbReference type="Gene3D" id="3.10.450.50">
    <property type="match status" value="1"/>
</dbReference>
<protein>
    <submittedName>
        <fullName evidence="8">Sigma-70 family RNA polymerase sigma factor</fullName>
    </submittedName>
</protein>
<dbReference type="NCBIfam" id="NF006089">
    <property type="entry name" value="PRK08241.1"/>
    <property type="match status" value="1"/>
</dbReference>
<dbReference type="GO" id="GO:0003677">
    <property type="term" value="F:DNA binding"/>
    <property type="evidence" value="ECO:0007669"/>
    <property type="project" value="InterPro"/>
</dbReference>
<evidence type="ECO:0000256" key="3">
    <source>
        <dbReference type="ARBA" id="ARBA00023015"/>
    </source>
</evidence>
<dbReference type="PANTHER" id="PTHR43133:SF65">
    <property type="entry name" value="ECF RNA POLYMERASE SIGMA FACTOR SIGG"/>
    <property type="match status" value="1"/>
</dbReference>
<comment type="similarity">
    <text evidence="1">Belongs to the sigma-70 factor family. ECF subfamily.</text>
</comment>
<evidence type="ECO:0000256" key="1">
    <source>
        <dbReference type="ARBA" id="ARBA00010641"/>
    </source>
</evidence>
<dbReference type="GO" id="GO:0016987">
    <property type="term" value="F:sigma factor activity"/>
    <property type="evidence" value="ECO:0007669"/>
    <property type="project" value="UniProtKB-KW"/>
</dbReference>
<gene>
    <name evidence="8" type="ORF">FC770_02820</name>
</gene>
<dbReference type="SUPFAM" id="SSF88659">
    <property type="entry name" value="Sigma3 and sigma4 domains of RNA polymerase sigma factors"/>
    <property type="match status" value="1"/>
</dbReference>
<keyword evidence="3" id="KW-0805">Transcription regulation</keyword>
<dbReference type="InterPro" id="IPR013249">
    <property type="entry name" value="RNA_pol_sigma70_r4_t2"/>
</dbReference>
<dbReference type="InterPro" id="IPR007627">
    <property type="entry name" value="RNA_pol_sigma70_r2"/>
</dbReference>
<keyword evidence="9" id="KW-1185">Reference proteome</keyword>
<dbReference type="Pfam" id="PF08281">
    <property type="entry name" value="Sigma70_r4_2"/>
    <property type="match status" value="1"/>
</dbReference>
<dbReference type="InterPro" id="IPR014284">
    <property type="entry name" value="RNA_pol_sigma-70_dom"/>
</dbReference>
<evidence type="ECO:0000259" key="7">
    <source>
        <dbReference type="Pfam" id="PF08281"/>
    </source>
</evidence>
<evidence type="ECO:0000256" key="5">
    <source>
        <dbReference type="ARBA" id="ARBA00023163"/>
    </source>
</evidence>
<dbReference type="PANTHER" id="PTHR43133">
    <property type="entry name" value="RNA POLYMERASE ECF-TYPE SIGMA FACTO"/>
    <property type="match status" value="1"/>
</dbReference>
<evidence type="ECO:0000313" key="9">
    <source>
        <dbReference type="Proteomes" id="UP000307808"/>
    </source>
</evidence>
<dbReference type="EMBL" id="SZPY01000001">
    <property type="protein sequence ID" value="TKI64115.1"/>
    <property type="molecule type" value="Genomic_DNA"/>
</dbReference>
<organism evidence="8 9">
    <name type="scientific">Nocardioides jishulii</name>
    <dbReference type="NCBI Taxonomy" id="2575440"/>
    <lineage>
        <taxon>Bacteria</taxon>
        <taxon>Bacillati</taxon>
        <taxon>Actinomycetota</taxon>
        <taxon>Actinomycetes</taxon>
        <taxon>Propionibacteriales</taxon>
        <taxon>Nocardioidaceae</taxon>
        <taxon>Nocardioides</taxon>
    </lineage>
</organism>
<dbReference type="Gene3D" id="1.10.10.10">
    <property type="entry name" value="Winged helix-like DNA-binding domain superfamily/Winged helix DNA-binding domain"/>
    <property type="match status" value="1"/>
</dbReference>
<keyword evidence="5" id="KW-0804">Transcription</keyword>
<proteinExistence type="inferred from homology"/>
<dbReference type="SUPFAM" id="SSF88946">
    <property type="entry name" value="Sigma2 domain of RNA polymerase sigma factors"/>
    <property type="match status" value="1"/>
</dbReference>
<dbReference type="InterPro" id="IPR013325">
    <property type="entry name" value="RNA_pol_sigma_r2"/>
</dbReference>
<feature type="domain" description="RNA polymerase sigma-70 region 2" evidence="6">
    <location>
        <begin position="19"/>
        <end position="82"/>
    </location>
</feature>
<evidence type="ECO:0000256" key="2">
    <source>
        <dbReference type="ARBA" id="ARBA00011344"/>
    </source>
</evidence>
<dbReference type="RefSeq" id="WP_137064578.1">
    <property type="nucleotide sequence ID" value="NZ_CP040748.1"/>
</dbReference>
<name>A0A4U2YTF6_9ACTN</name>
<dbReference type="GO" id="GO:0006352">
    <property type="term" value="P:DNA-templated transcription initiation"/>
    <property type="evidence" value="ECO:0007669"/>
    <property type="project" value="InterPro"/>
</dbReference>
<evidence type="ECO:0000259" key="6">
    <source>
        <dbReference type="Pfam" id="PF04542"/>
    </source>
</evidence>
<keyword evidence="4" id="KW-0731">Sigma factor</keyword>
<comment type="subunit">
    <text evidence="2">Interacts transiently with the RNA polymerase catalytic core formed by RpoA, RpoB, RpoC and RpoZ (2 alpha, 1 beta, 1 beta' and 1 omega subunit) to form the RNA polymerase holoenzyme that can initiate transcription.</text>
</comment>
<dbReference type="InterPro" id="IPR039425">
    <property type="entry name" value="RNA_pol_sigma-70-like"/>
</dbReference>
<feature type="domain" description="RNA polymerase sigma factor 70 region 4 type 2" evidence="7">
    <location>
        <begin position="139"/>
        <end position="186"/>
    </location>
</feature>
<dbReference type="Proteomes" id="UP000307808">
    <property type="component" value="Unassembled WGS sequence"/>
</dbReference>
<dbReference type="Gene3D" id="1.10.1740.10">
    <property type="match status" value="1"/>
</dbReference>
<dbReference type="NCBIfam" id="TIGR02960">
    <property type="entry name" value="SigX5"/>
    <property type="match status" value="1"/>
</dbReference>
<sequence>MGEDDVGRQGDFAARTSHLRTELLAHCYRMTGSLADAEDAVQETYLRAWKAFHTFEGRSSVRTWMYKVATNTCLSSLTAASRRVLPQSLGAPPGDPTAELVERDEAWLEPLPDAVLWQQATPTPEDELLAREDVTIAWIAALQHLPPNQRAALLLREVLQLSAEETAEVLGASVAAVNSALQRGRAGIGNGLPGGRVAGVDTEVEREAVRRFVDAFEAHDFDAIVASMSEGVTWQMPPFDRHYVGARDAALLSFTHCPARAAGDLRYLTTRSNGQPALGMYLREGRQYEAFQFQALTVSPDGLVDDVVGWLDPHFFRLAGLPLVLDA</sequence>
<dbReference type="InterPro" id="IPR036388">
    <property type="entry name" value="WH-like_DNA-bd_sf"/>
</dbReference>
<dbReference type="OrthoDB" id="6689546at2"/>
<evidence type="ECO:0000256" key="4">
    <source>
        <dbReference type="ARBA" id="ARBA00023082"/>
    </source>
</evidence>
<dbReference type="NCBIfam" id="TIGR02937">
    <property type="entry name" value="sigma70-ECF"/>
    <property type="match status" value="1"/>
</dbReference>
<dbReference type="Pfam" id="PF04542">
    <property type="entry name" value="Sigma70_r2"/>
    <property type="match status" value="1"/>
</dbReference>
<comment type="caution">
    <text evidence="8">The sequence shown here is derived from an EMBL/GenBank/DDBJ whole genome shotgun (WGS) entry which is preliminary data.</text>
</comment>
<dbReference type="InterPro" id="IPR013324">
    <property type="entry name" value="RNA_pol_sigma_r3/r4-like"/>
</dbReference>
<dbReference type="SUPFAM" id="SSF54427">
    <property type="entry name" value="NTF2-like"/>
    <property type="match status" value="1"/>
</dbReference>
<evidence type="ECO:0000313" key="8">
    <source>
        <dbReference type="EMBL" id="TKI64115.1"/>
    </source>
</evidence>
<dbReference type="CDD" id="cd06171">
    <property type="entry name" value="Sigma70_r4"/>
    <property type="match status" value="1"/>
</dbReference>
<dbReference type="InterPro" id="IPR032710">
    <property type="entry name" value="NTF2-like_dom_sf"/>
</dbReference>
<reference evidence="8 9" key="1">
    <citation type="submission" date="2019-04" db="EMBL/GenBank/DDBJ databases">
        <authorList>
            <person name="Dong K."/>
        </authorList>
    </citation>
    <scope>NUCLEOTIDE SEQUENCE [LARGE SCALE GENOMIC DNA]</scope>
    <source>
        <strain evidence="9">dk3543</strain>
    </source>
</reference>